<dbReference type="InterPro" id="IPR029058">
    <property type="entry name" value="AB_hydrolase_fold"/>
</dbReference>
<dbReference type="Gene3D" id="3.40.50.1820">
    <property type="entry name" value="alpha/beta hydrolase"/>
    <property type="match status" value="1"/>
</dbReference>
<proteinExistence type="predicted"/>
<dbReference type="PANTHER" id="PTHR47751">
    <property type="entry name" value="SUPERFAMILY HYDROLASE, PUTATIVE (AFU_ORTHOLOGUE AFUA_2G16580)-RELATED"/>
    <property type="match status" value="1"/>
</dbReference>
<organism evidence="2 3">
    <name type="scientific">Secundilactobacillus silagincola</name>
    <dbReference type="NCBI Taxonomy" id="1714681"/>
    <lineage>
        <taxon>Bacteria</taxon>
        <taxon>Bacillati</taxon>
        <taxon>Bacillota</taxon>
        <taxon>Bacilli</taxon>
        <taxon>Lactobacillales</taxon>
        <taxon>Lactobacillaceae</taxon>
        <taxon>Secundilactobacillus</taxon>
    </lineage>
</organism>
<dbReference type="OrthoDB" id="9805123at2"/>
<accession>A0A1Z5J2H4</accession>
<dbReference type="RefSeq" id="WP_098824274.1">
    <property type="nucleotide sequence ID" value="NZ_BCMJ01000003.1"/>
</dbReference>
<keyword evidence="3" id="KW-1185">Reference proteome</keyword>
<dbReference type="Proteomes" id="UP000223370">
    <property type="component" value="Unassembled WGS sequence"/>
</dbReference>
<feature type="domain" description="Xaa-Pro dipeptidyl-peptidase-like" evidence="1">
    <location>
        <begin position="12"/>
        <end position="272"/>
    </location>
</feature>
<protein>
    <submittedName>
        <fullName evidence="2">Membrane protein</fullName>
    </submittedName>
</protein>
<dbReference type="GO" id="GO:0016787">
    <property type="term" value="F:hydrolase activity"/>
    <property type="evidence" value="ECO:0007669"/>
    <property type="project" value="InterPro"/>
</dbReference>
<dbReference type="EMBL" id="BCMJ01000003">
    <property type="protein sequence ID" value="GAX07921.1"/>
    <property type="molecule type" value="Genomic_DNA"/>
</dbReference>
<dbReference type="InterPro" id="IPR051411">
    <property type="entry name" value="Polyketide_trans_af380"/>
</dbReference>
<dbReference type="InterPro" id="IPR000383">
    <property type="entry name" value="Xaa-Pro-like_dom"/>
</dbReference>
<evidence type="ECO:0000313" key="3">
    <source>
        <dbReference type="Proteomes" id="UP000223370"/>
    </source>
</evidence>
<dbReference type="Gene3D" id="1.10.10.800">
    <property type="match status" value="1"/>
</dbReference>
<dbReference type="SUPFAM" id="SSF53474">
    <property type="entry name" value="alpha/beta-Hydrolases"/>
    <property type="match status" value="1"/>
</dbReference>
<dbReference type="AlphaFoldDB" id="A0A1Z5J2H4"/>
<name>A0A1Z5J2H4_9LACO</name>
<evidence type="ECO:0000259" key="1">
    <source>
        <dbReference type="Pfam" id="PF02129"/>
    </source>
</evidence>
<sequence length="296" mass="32765">MREEITFKRNGLTLSGHLFTPASFNADEEYPAIIVQGSLTSVKEQMADAYAVKFASQGFIALDFDYAHYGQSEGQPRQLEDAEEKLKDLHAAVDYLEGLEFVYGIGMVGVCTSASNGVYLVASDSRIKAFATIAGMIVKPAMYRSIMGETGILRRLEAAKKARQKFEATGEGTLIAAYSETDETACNYNPTSGAYDYYTNSKRGNVPTYRNAFDVSSWGSWLTLNPLSQAAKIKTPTIVVESDGCAFPDNAKELYETVKGPKELVWSDGMHFDYYDSDKQMDNAVANIKRFFKAYI</sequence>
<evidence type="ECO:0000313" key="2">
    <source>
        <dbReference type="EMBL" id="GAX07921.1"/>
    </source>
</evidence>
<reference evidence="2 3" key="1">
    <citation type="submission" date="2015-11" db="EMBL/GenBank/DDBJ databases">
        <title>Draft genome sequences of new species of the genus Lactobacillus isolated from orchardgrass silage.</title>
        <authorList>
            <person name="Tohno M."/>
            <person name="Tanizawa Y."/>
            <person name="Arita M."/>
        </authorList>
    </citation>
    <scope>NUCLEOTIDE SEQUENCE [LARGE SCALE GENOMIC DNA]</scope>
    <source>
        <strain evidence="2 3">IWT5</strain>
    </source>
</reference>
<dbReference type="PANTHER" id="PTHR47751:SF1">
    <property type="entry name" value="SUPERFAMILY HYDROLASE, PUTATIVE (AFU_ORTHOLOGUE AFUA_2G16580)-RELATED"/>
    <property type="match status" value="1"/>
</dbReference>
<dbReference type="Pfam" id="PF02129">
    <property type="entry name" value="Peptidase_S15"/>
    <property type="match status" value="1"/>
</dbReference>
<gene>
    <name evidence="2" type="ORF">IWT5_01072</name>
</gene>
<comment type="caution">
    <text evidence="2">The sequence shown here is derived from an EMBL/GenBank/DDBJ whole genome shotgun (WGS) entry which is preliminary data.</text>
</comment>